<accession>A0A7W9N0Y4</accession>
<feature type="compositionally biased region" description="Low complexity" evidence="1">
    <location>
        <begin position="71"/>
        <end position="89"/>
    </location>
</feature>
<dbReference type="InterPro" id="IPR023485">
    <property type="entry name" value="Ptyr_pPase"/>
</dbReference>
<comment type="caution">
    <text evidence="3">The sequence shown here is derived from an EMBL/GenBank/DDBJ whole genome shotgun (WGS) entry which is preliminary data.</text>
</comment>
<evidence type="ECO:0000313" key="3">
    <source>
        <dbReference type="EMBL" id="MBB5848774.1"/>
    </source>
</evidence>
<feature type="domain" description="Phosphotyrosine protein phosphatase I" evidence="2">
    <location>
        <begin position="125"/>
        <end position="311"/>
    </location>
</feature>
<evidence type="ECO:0000256" key="1">
    <source>
        <dbReference type="SAM" id="MobiDB-lite"/>
    </source>
</evidence>
<keyword evidence="4" id="KW-1185">Reference proteome</keyword>
<proteinExistence type="predicted"/>
<organism evidence="3 4">
    <name type="scientific">Micrococcus endophyticus</name>
    <dbReference type="NCBI Taxonomy" id="455343"/>
    <lineage>
        <taxon>Bacteria</taxon>
        <taxon>Bacillati</taxon>
        <taxon>Actinomycetota</taxon>
        <taxon>Actinomycetes</taxon>
        <taxon>Micrococcales</taxon>
        <taxon>Micrococcaceae</taxon>
        <taxon>Micrococcus</taxon>
    </lineage>
</organism>
<feature type="region of interest" description="Disordered" evidence="1">
    <location>
        <begin position="1"/>
        <end position="117"/>
    </location>
</feature>
<gene>
    <name evidence="3" type="ORF">HDA33_001338</name>
</gene>
<feature type="compositionally biased region" description="Low complexity" evidence="1">
    <location>
        <begin position="105"/>
        <end position="115"/>
    </location>
</feature>
<dbReference type="Pfam" id="PF01451">
    <property type="entry name" value="LMWPc"/>
    <property type="match status" value="1"/>
</dbReference>
<evidence type="ECO:0000259" key="2">
    <source>
        <dbReference type="SMART" id="SM00226"/>
    </source>
</evidence>
<dbReference type="InterPro" id="IPR036196">
    <property type="entry name" value="Ptyr_pPase_sf"/>
</dbReference>
<dbReference type="SMART" id="SM00226">
    <property type="entry name" value="LMWPc"/>
    <property type="match status" value="1"/>
</dbReference>
<dbReference type="SUPFAM" id="SSF52788">
    <property type="entry name" value="Phosphotyrosine protein phosphatases I"/>
    <property type="match status" value="1"/>
</dbReference>
<dbReference type="EMBL" id="JACHMW010000001">
    <property type="protein sequence ID" value="MBB5848774.1"/>
    <property type="molecule type" value="Genomic_DNA"/>
</dbReference>
<reference evidence="3 4" key="1">
    <citation type="submission" date="2020-08" db="EMBL/GenBank/DDBJ databases">
        <title>Sequencing the genomes of 1000 actinobacteria strains.</title>
        <authorList>
            <person name="Klenk H.-P."/>
        </authorList>
    </citation>
    <scope>NUCLEOTIDE SEQUENCE [LARGE SCALE GENOMIC DNA]</scope>
    <source>
        <strain evidence="3 4">DSM 17945</strain>
    </source>
</reference>
<dbReference type="AlphaFoldDB" id="A0A7W9N0Y4"/>
<protein>
    <submittedName>
        <fullName evidence="3">Protein-tyrosine-phosphatase</fullName>
    </submittedName>
</protein>
<evidence type="ECO:0000313" key="4">
    <source>
        <dbReference type="Proteomes" id="UP000567246"/>
    </source>
</evidence>
<dbReference type="RefSeq" id="WP_184172025.1">
    <property type="nucleotide sequence ID" value="NZ_BAABAG010000004.1"/>
</dbReference>
<name>A0A7W9N0Y4_9MICC</name>
<feature type="compositionally biased region" description="Basic and acidic residues" evidence="1">
    <location>
        <begin position="26"/>
        <end position="38"/>
    </location>
</feature>
<dbReference type="Proteomes" id="UP000567246">
    <property type="component" value="Unassembled WGS sequence"/>
</dbReference>
<dbReference type="Gene3D" id="3.40.50.2300">
    <property type="match status" value="1"/>
</dbReference>
<sequence length="330" mass="34401">MSQDRRAPIRNPFLEPGASVPSAPPRRADADPEDRLAEFRLGPAFGGRPAQPRRPQGFGGRTAPGEGTTTAPRPDGAAAAKPADMAAEPVGTAAEPAADPKTARPAESAEAADVPAPAPAPLPTVRVLAVCTGNICRSAYVQHTLQAQLTGLLGERGTAVVTSAGTGPNQALAVPEPLRELSPSRRVRAALTEHRPQQLTAASLRGQDLVITAADDHLEEVLREDPGAVRRTFTVRGIGTLLGEHGEEIAAAVPPGAGLAALVDAMADLRVRLIGRGEEPDADLPDPFRGPAEGYAQMVETARPIVELLAWEIARALDGDLVEDDEPTRA</sequence>